<evidence type="ECO:0000259" key="9">
    <source>
        <dbReference type="Pfam" id="PF00482"/>
    </source>
</evidence>
<comment type="caution">
    <text evidence="10">The sequence shown here is derived from an EMBL/GenBank/DDBJ whole genome shotgun (WGS) entry which is preliminary data.</text>
</comment>
<evidence type="ECO:0000256" key="1">
    <source>
        <dbReference type="ARBA" id="ARBA00004429"/>
    </source>
</evidence>
<feature type="transmembrane region" description="Helical" evidence="8">
    <location>
        <begin position="223"/>
        <end position="241"/>
    </location>
</feature>
<evidence type="ECO:0000313" key="10">
    <source>
        <dbReference type="EMBL" id="PSW22680.1"/>
    </source>
</evidence>
<keyword evidence="5 8" id="KW-0812">Transmembrane</keyword>
<name>A0A2T3P2F0_9GAMM</name>
<keyword evidence="6 8" id="KW-1133">Transmembrane helix</keyword>
<dbReference type="GO" id="GO:0005886">
    <property type="term" value="C:plasma membrane"/>
    <property type="evidence" value="ECO:0007669"/>
    <property type="project" value="UniProtKB-SubCell"/>
</dbReference>
<dbReference type="Pfam" id="PF00482">
    <property type="entry name" value="T2SSF"/>
    <property type="match status" value="2"/>
</dbReference>
<dbReference type="InterPro" id="IPR018076">
    <property type="entry name" value="T2SS_GspF_dom"/>
</dbReference>
<reference evidence="10 11" key="1">
    <citation type="submission" date="2018-01" db="EMBL/GenBank/DDBJ databases">
        <title>Whole genome sequencing of Histamine producing bacteria.</title>
        <authorList>
            <person name="Butler K."/>
        </authorList>
    </citation>
    <scope>NUCLEOTIDE SEQUENCE [LARGE SCALE GENOMIC DNA]</scope>
    <source>
        <strain evidence="10 11">DSM 24669</strain>
    </source>
</reference>
<dbReference type="OrthoDB" id="9805682at2"/>
<accession>A0A2T3P2F0</accession>
<dbReference type="FunFam" id="1.20.81.30:FF:000001">
    <property type="entry name" value="Type II secretion system protein F"/>
    <property type="match status" value="2"/>
</dbReference>
<dbReference type="AlphaFoldDB" id="A0A2T3P2F0"/>
<dbReference type="PANTHER" id="PTHR30012:SF4">
    <property type="entry name" value="MSHA BIOGENESIS PROTEIN MSHG"/>
    <property type="match status" value="1"/>
</dbReference>
<dbReference type="EMBL" id="PYLZ01000012">
    <property type="protein sequence ID" value="PSW22680.1"/>
    <property type="molecule type" value="Genomic_DNA"/>
</dbReference>
<dbReference type="GO" id="GO:0015628">
    <property type="term" value="P:protein secretion by the type II secretion system"/>
    <property type="evidence" value="ECO:0007669"/>
    <property type="project" value="TreeGrafter"/>
</dbReference>
<protein>
    <submittedName>
        <fullName evidence="10">MSHA biogenesis protein MshG</fullName>
    </submittedName>
</protein>
<evidence type="ECO:0000256" key="3">
    <source>
        <dbReference type="ARBA" id="ARBA00022475"/>
    </source>
</evidence>
<feature type="transmembrane region" description="Helical" evidence="8">
    <location>
        <begin position="172"/>
        <end position="192"/>
    </location>
</feature>
<dbReference type="Proteomes" id="UP000240481">
    <property type="component" value="Unassembled WGS sequence"/>
</dbReference>
<keyword evidence="7 8" id="KW-0472">Membrane</keyword>
<dbReference type="Gene3D" id="1.20.81.30">
    <property type="entry name" value="Type II secretion system (T2SS), domain F"/>
    <property type="match status" value="2"/>
</dbReference>
<keyword evidence="4" id="KW-0997">Cell inner membrane</keyword>
<dbReference type="InterPro" id="IPR042094">
    <property type="entry name" value="T2SS_GspF_sf"/>
</dbReference>
<evidence type="ECO:0000256" key="5">
    <source>
        <dbReference type="ARBA" id="ARBA00022692"/>
    </source>
</evidence>
<feature type="transmembrane region" description="Helical" evidence="8">
    <location>
        <begin position="376"/>
        <end position="397"/>
    </location>
</feature>
<evidence type="ECO:0000313" key="11">
    <source>
        <dbReference type="Proteomes" id="UP000240481"/>
    </source>
</evidence>
<sequence length="406" mass="45363">MPIFNYRGRDSQGKMLRGQLDAASQEAAADILMRQGVIPLDIRQGRAKSAGIDLKALFQSSVPLDMLVIFCRQMFSLTKAGVPLLRSINGLAQSSNHPLMKETLETVAAELTNGRSLSSSMSQHPRVFSELFVSMIHIGENTGRLDDSLYQLALYYEQEMETRRRIKSAMRYPIFVLSAIMIAMTVLNIKVIPQFASMFERFGVELPLPTRILIGTSNFFVNYWPLMFGGFAVAWIGVRLWRNTAEGKEKWDGWRLKVPIIGNIVNRAQLSRFSRTFSLMIRAGVPLNQALQMAAEALGNRYLEKRLIEMKNGIEGGNSISQTATQSGVFTPLVLQMIAVGEETGQVDELLLEASDFYDREVDYDLKTLTARIEPILLAIVAAMVLVLALGIFVPMWSMLDVARGV</sequence>
<comment type="subcellular location">
    <subcellularLocation>
        <location evidence="1">Cell inner membrane</location>
        <topology evidence="1">Multi-pass membrane protein</topology>
    </subcellularLocation>
</comment>
<dbReference type="PRINTS" id="PR00812">
    <property type="entry name" value="BCTERIALGSPF"/>
</dbReference>
<organism evidence="10 11">
    <name type="scientific">Photobacterium swingsii</name>
    <dbReference type="NCBI Taxonomy" id="680026"/>
    <lineage>
        <taxon>Bacteria</taxon>
        <taxon>Pseudomonadati</taxon>
        <taxon>Pseudomonadota</taxon>
        <taxon>Gammaproteobacteria</taxon>
        <taxon>Vibrionales</taxon>
        <taxon>Vibrionaceae</taxon>
        <taxon>Photobacterium</taxon>
    </lineage>
</organism>
<feature type="domain" description="Type II secretion system protein GspF" evidence="9">
    <location>
        <begin position="273"/>
        <end position="395"/>
    </location>
</feature>
<dbReference type="PANTHER" id="PTHR30012">
    <property type="entry name" value="GENERAL SECRETION PATHWAY PROTEIN"/>
    <property type="match status" value="1"/>
</dbReference>
<gene>
    <name evidence="10" type="ORF">C9I94_19735</name>
</gene>
<evidence type="ECO:0000256" key="8">
    <source>
        <dbReference type="SAM" id="Phobius"/>
    </source>
</evidence>
<keyword evidence="11" id="KW-1185">Reference proteome</keyword>
<keyword evidence="3" id="KW-1003">Cell membrane</keyword>
<comment type="similarity">
    <text evidence="2">Belongs to the GSP F family.</text>
</comment>
<evidence type="ECO:0000256" key="2">
    <source>
        <dbReference type="ARBA" id="ARBA00005745"/>
    </source>
</evidence>
<evidence type="ECO:0000256" key="7">
    <source>
        <dbReference type="ARBA" id="ARBA00023136"/>
    </source>
</evidence>
<proteinExistence type="inferred from homology"/>
<evidence type="ECO:0000256" key="6">
    <source>
        <dbReference type="ARBA" id="ARBA00022989"/>
    </source>
</evidence>
<evidence type="ECO:0000256" key="4">
    <source>
        <dbReference type="ARBA" id="ARBA00022519"/>
    </source>
</evidence>
<dbReference type="RefSeq" id="WP_107303009.1">
    <property type="nucleotide sequence ID" value="NZ_AP024852.1"/>
</dbReference>
<feature type="domain" description="Type II secretion system protein GspF" evidence="9">
    <location>
        <begin position="70"/>
        <end position="193"/>
    </location>
</feature>
<dbReference type="InterPro" id="IPR003004">
    <property type="entry name" value="GspF/PilC"/>
</dbReference>